<gene>
    <name evidence="1" type="ORF">F4820DRAFT_464127</name>
</gene>
<evidence type="ECO:0000313" key="2">
    <source>
        <dbReference type="Proteomes" id="UP001497700"/>
    </source>
</evidence>
<dbReference type="EMBL" id="MU393536">
    <property type="protein sequence ID" value="KAI4862014.1"/>
    <property type="molecule type" value="Genomic_DNA"/>
</dbReference>
<name>A0ACB9YRI6_9PEZI</name>
<keyword evidence="2" id="KW-1185">Reference proteome</keyword>
<comment type="caution">
    <text evidence="1">The sequence shown here is derived from an EMBL/GenBank/DDBJ whole genome shotgun (WGS) entry which is preliminary data.</text>
</comment>
<evidence type="ECO:0000313" key="1">
    <source>
        <dbReference type="EMBL" id="KAI4862014.1"/>
    </source>
</evidence>
<sequence>MENGTKNGTINGKAKVAFITGITGQDGSYLSEILLEKGYEVHGLVRPSSQRRQALNRPLRPGVTLHFGDITDLGRLLQILGGIQIDEIYHLAAQSHVAVSFETPLMTCDTNALGTLRLLEAMRMLKMEKGTRFYNAGSSEVYGSDLPKPQTEETPFHPVSPYAISKQFQFWTIVNFREAYGFHASNGILFNHESPRRGTTFVTRKISTQVALIACGLLESFELGNLNAVRDWGHARDYMRGVHLMLQQPEGGDYVLASGHAYSVRKFVEVAFGVIGVRIEWSGAGLSEVGIDSATSAIRVRVNPEFYRPLDNENLLGSAAKARKILGWEPKCSFESLVEEMVLSDIKAAKSGRIFANTHLDWLIGESYQ</sequence>
<reference evidence="1 2" key="1">
    <citation type="journal article" date="2022" name="New Phytol.">
        <title>Ecological generalism drives hyperdiversity of secondary metabolite gene clusters in xylarialean endophytes.</title>
        <authorList>
            <person name="Franco M.E.E."/>
            <person name="Wisecaver J.H."/>
            <person name="Arnold A.E."/>
            <person name="Ju Y.M."/>
            <person name="Slot J.C."/>
            <person name="Ahrendt S."/>
            <person name="Moore L.P."/>
            <person name="Eastman K.E."/>
            <person name="Scott K."/>
            <person name="Konkel Z."/>
            <person name="Mondo S.J."/>
            <person name="Kuo A."/>
            <person name="Hayes R.D."/>
            <person name="Haridas S."/>
            <person name="Andreopoulos B."/>
            <person name="Riley R."/>
            <person name="LaButti K."/>
            <person name="Pangilinan J."/>
            <person name="Lipzen A."/>
            <person name="Amirebrahimi M."/>
            <person name="Yan J."/>
            <person name="Adam C."/>
            <person name="Keymanesh K."/>
            <person name="Ng V."/>
            <person name="Louie K."/>
            <person name="Northen T."/>
            <person name="Drula E."/>
            <person name="Henrissat B."/>
            <person name="Hsieh H.M."/>
            <person name="Youens-Clark K."/>
            <person name="Lutzoni F."/>
            <person name="Miadlikowska J."/>
            <person name="Eastwood D.C."/>
            <person name="Hamelin R.C."/>
            <person name="Grigoriev I.V."/>
            <person name="U'Ren J.M."/>
        </authorList>
    </citation>
    <scope>NUCLEOTIDE SEQUENCE [LARGE SCALE GENOMIC DNA]</scope>
    <source>
        <strain evidence="1 2">CBS 119005</strain>
    </source>
</reference>
<organism evidence="1 2">
    <name type="scientific">Hypoxylon rubiginosum</name>
    <dbReference type="NCBI Taxonomy" id="110542"/>
    <lineage>
        <taxon>Eukaryota</taxon>
        <taxon>Fungi</taxon>
        <taxon>Dikarya</taxon>
        <taxon>Ascomycota</taxon>
        <taxon>Pezizomycotina</taxon>
        <taxon>Sordariomycetes</taxon>
        <taxon>Xylariomycetidae</taxon>
        <taxon>Xylariales</taxon>
        <taxon>Hypoxylaceae</taxon>
        <taxon>Hypoxylon</taxon>
    </lineage>
</organism>
<proteinExistence type="predicted"/>
<dbReference type="Proteomes" id="UP001497700">
    <property type="component" value="Unassembled WGS sequence"/>
</dbReference>
<accession>A0ACB9YRI6</accession>
<protein>
    <submittedName>
        <fullName evidence="1">Uncharacterized protein</fullName>
    </submittedName>
</protein>